<dbReference type="AlphaFoldDB" id="A0A923IXD3"/>
<comment type="catalytic activity">
    <reaction evidence="9">
        <text>7,8-dihydroneopterin = 6-hydroxymethyl-7,8-dihydropterin + glycolaldehyde</text>
        <dbReference type="Rhea" id="RHEA:10540"/>
        <dbReference type="ChEBI" id="CHEBI:17001"/>
        <dbReference type="ChEBI" id="CHEBI:17071"/>
        <dbReference type="ChEBI" id="CHEBI:44841"/>
        <dbReference type="EC" id="4.1.2.25"/>
    </reaction>
</comment>
<dbReference type="Pfam" id="PF01288">
    <property type="entry name" value="HPPK"/>
    <property type="match status" value="1"/>
</dbReference>
<feature type="region of interest" description="Disordered" evidence="10">
    <location>
        <begin position="581"/>
        <end position="610"/>
    </location>
</feature>
<dbReference type="GO" id="GO:0005524">
    <property type="term" value="F:ATP binding"/>
    <property type="evidence" value="ECO:0007669"/>
    <property type="project" value="UniProtKB-KW"/>
</dbReference>
<keyword evidence="8 9" id="KW-0289">Folate biosynthesis</keyword>
<gene>
    <name evidence="12" type="ORF">HD592_000575</name>
</gene>
<evidence type="ECO:0000313" key="12">
    <source>
        <dbReference type="EMBL" id="MBB6334010.1"/>
    </source>
</evidence>
<accession>A0A923IXD3</accession>
<comment type="similarity">
    <text evidence="9">Belongs to the DHNA family.</text>
</comment>
<feature type="region of interest" description="Disordered" evidence="10">
    <location>
        <begin position="518"/>
        <end position="560"/>
    </location>
</feature>
<dbReference type="GO" id="GO:0016301">
    <property type="term" value="F:kinase activity"/>
    <property type="evidence" value="ECO:0007669"/>
    <property type="project" value="UniProtKB-KW"/>
</dbReference>
<organism evidence="12 13">
    <name type="scientific">Schaalia hyovaginalis</name>
    <dbReference type="NCBI Taxonomy" id="29316"/>
    <lineage>
        <taxon>Bacteria</taxon>
        <taxon>Bacillati</taxon>
        <taxon>Actinomycetota</taxon>
        <taxon>Actinomycetes</taxon>
        <taxon>Actinomycetales</taxon>
        <taxon>Actinomycetaceae</taxon>
        <taxon>Schaalia</taxon>
    </lineage>
</organism>
<dbReference type="NCBIfam" id="TIGR01498">
    <property type="entry name" value="folK"/>
    <property type="match status" value="1"/>
</dbReference>
<evidence type="ECO:0000259" key="11">
    <source>
        <dbReference type="PROSITE" id="PS00794"/>
    </source>
</evidence>
<dbReference type="RefSeq" id="WP_184451740.1">
    <property type="nucleotide sequence ID" value="NZ_JACHMK010000001.1"/>
</dbReference>
<evidence type="ECO:0000256" key="7">
    <source>
        <dbReference type="ARBA" id="ARBA00022840"/>
    </source>
</evidence>
<dbReference type="GO" id="GO:0004150">
    <property type="term" value="F:dihydroneopterin aldolase activity"/>
    <property type="evidence" value="ECO:0007669"/>
    <property type="project" value="UniProtKB-UniRule"/>
</dbReference>
<sequence>MSRPLDVIALRGLSARAVHGVLPEEHVAPQPFVVDLALWVDGRDAARSDDIAETVSYAEVADVVSTIVKGPAVRLIETLAHRIADAIVSMERVHGVEVTVHKPEAPIRQAFADVSVTVRAGRCGEAGGAVELTRDVPEAPARPEARAVPEIPARPGARVVPEARLPEAPARPAVRVVLALGGNIGDAPKTLADAVERLIDDPRIDVLDVSPLLRTMPVLAPGQAPQDDYWNAVVLASTALAPREVLALAHELEASAKRERLERWGARTLDVDLIDYAGIVMSDADLTLPHPRARVRAFVLAPWSIIDPQARLGGEQVAELLAQAPDIEGIIDAVDDWLGDPGTIMAESDALIAQALEENAVPAPPVAHPPAPPLGFPRDRTVQKSRLDLVPEESRLGLAPSEGSLDLVWRQLWERWSAPIDVTQTRASTAPALTGPTASPRFTGSTAPRPLAASAVSPQLAASAAEGATRTYEDAGSRAEPAFEEAPTTTAAPAEGAEADAPKRRPRWLPLLGHREEHADARASASAGAETPVPSGTRTASTAPGRAGEPPAAPHPSRTLPTWDFAGACVRIVDEASALDAPAEQTSGSHPLRRSIVDPGLPEDALRGPVADSELTRTGLLRKVVVRPSVSGPITVTREQEGR</sequence>
<dbReference type="EMBL" id="JACHMK010000001">
    <property type="protein sequence ID" value="MBB6334010.1"/>
    <property type="molecule type" value="Genomic_DNA"/>
</dbReference>
<dbReference type="InterPro" id="IPR043133">
    <property type="entry name" value="GTP-CH-I_C/QueF"/>
</dbReference>
<evidence type="ECO:0000256" key="3">
    <source>
        <dbReference type="ARBA" id="ARBA00009640"/>
    </source>
</evidence>
<feature type="compositionally biased region" description="Low complexity" evidence="10">
    <location>
        <begin position="484"/>
        <end position="496"/>
    </location>
</feature>
<keyword evidence="9 12" id="KW-0456">Lyase</keyword>
<dbReference type="SUPFAM" id="SSF55083">
    <property type="entry name" value="6-hydroxymethyl-7,8-dihydropterin pyrophosphokinase, HPPK"/>
    <property type="match status" value="1"/>
</dbReference>
<dbReference type="NCBIfam" id="TIGR00525">
    <property type="entry name" value="folB"/>
    <property type="match status" value="1"/>
</dbReference>
<dbReference type="Pfam" id="PF02152">
    <property type="entry name" value="FolB"/>
    <property type="match status" value="1"/>
</dbReference>
<comment type="function">
    <text evidence="9">Catalyzes the conversion of 7,8-dihydroneopterin to 6-hydroxymethyl-7,8-dihydropterin.</text>
</comment>
<dbReference type="CDD" id="cd00483">
    <property type="entry name" value="HPPK"/>
    <property type="match status" value="1"/>
</dbReference>
<comment type="catalytic activity">
    <reaction evidence="1">
        <text>6-hydroxymethyl-7,8-dihydropterin + ATP = (7,8-dihydropterin-6-yl)methyl diphosphate + AMP + H(+)</text>
        <dbReference type="Rhea" id="RHEA:11412"/>
        <dbReference type="ChEBI" id="CHEBI:15378"/>
        <dbReference type="ChEBI" id="CHEBI:30616"/>
        <dbReference type="ChEBI" id="CHEBI:44841"/>
        <dbReference type="ChEBI" id="CHEBI:72950"/>
        <dbReference type="ChEBI" id="CHEBI:456215"/>
        <dbReference type="EC" id="2.7.6.3"/>
    </reaction>
</comment>
<comment type="caution">
    <text evidence="12">The sequence shown here is derived from an EMBL/GenBank/DDBJ whole genome shotgun (WGS) entry which is preliminary data.</text>
</comment>
<keyword evidence="5" id="KW-0547">Nucleotide-binding</keyword>
<keyword evidence="13" id="KW-1185">Reference proteome</keyword>
<dbReference type="GO" id="GO:0003848">
    <property type="term" value="F:2-amino-4-hydroxy-6-hydroxymethyldihydropteridine diphosphokinase activity"/>
    <property type="evidence" value="ECO:0007669"/>
    <property type="project" value="UniProtKB-EC"/>
</dbReference>
<evidence type="ECO:0000256" key="8">
    <source>
        <dbReference type="ARBA" id="ARBA00022909"/>
    </source>
</evidence>
<evidence type="ECO:0000256" key="1">
    <source>
        <dbReference type="ARBA" id="ARBA00000198"/>
    </source>
</evidence>
<dbReference type="EC" id="4.1.2.25" evidence="9"/>
<dbReference type="Gene3D" id="3.30.1130.10">
    <property type="match status" value="1"/>
</dbReference>
<dbReference type="InterPro" id="IPR006157">
    <property type="entry name" value="FolB_dom"/>
</dbReference>
<dbReference type="GO" id="GO:0046654">
    <property type="term" value="P:tetrahydrofolate biosynthetic process"/>
    <property type="evidence" value="ECO:0007669"/>
    <property type="project" value="UniProtKB-UniRule"/>
</dbReference>
<comment type="similarity">
    <text evidence="3">In the N-terminal section; belongs to the DHNA family.</text>
</comment>
<keyword evidence="6" id="KW-0418">Kinase</keyword>
<feature type="compositionally biased region" description="Polar residues" evidence="10">
    <location>
        <begin position="436"/>
        <end position="446"/>
    </location>
</feature>
<proteinExistence type="inferred from homology"/>
<evidence type="ECO:0000313" key="13">
    <source>
        <dbReference type="Proteomes" id="UP000617426"/>
    </source>
</evidence>
<keyword evidence="7" id="KW-0067">ATP-binding</keyword>
<dbReference type="Proteomes" id="UP000617426">
    <property type="component" value="Unassembled WGS sequence"/>
</dbReference>
<evidence type="ECO:0000256" key="4">
    <source>
        <dbReference type="ARBA" id="ARBA00022679"/>
    </source>
</evidence>
<evidence type="ECO:0000256" key="5">
    <source>
        <dbReference type="ARBA" id="ARBA00022741"/>
    </source>
</evidence>
<dbReference type="SMART" id="SM00905">
    <property type="entry name" value="FolB"/>
    <property type="match status" value="1"/>
</dbReference>
<dbReference type="NCBIfam" id="TIGR00526">
    <property type="entry name" value="folB_dom"/>
    <property type="match status" value="1"/>
</dbReference>
<reference evidence="12" key="1">
    <citation type="submission" date="2020-08" db="EMBL/GenBank/DDBJ databases">
        <title>Sequencing the genomes of 1000 actinobacteria strains.</title>
        <authorList>
            <person name="Klenk H.-P."/>
        </authorList>
    </citation>
    <scope>NUCLEOTIDE SEQUENCE</scope>
    <source>
        <strain evidence="12">DSM 10695</strain>
    </source>
</reference>
<dbReference type="EC" id="2.7.6.3" evidence="9"/>
<dbReference type="GO" id="GO:0046656">
    <property type="term" value="P:folic acid biosynthetic process"/>
    <property type="evidence" value="ECO:0007669"/>
    <property type="project" value="UniProtKB-UniRule"/>
</dbReference>
<evidence type="ECO:0000256" key="10">
    <source>
        <dbReference type="SAM" id="MobiDB-lite"/>
    </source>
</evidence>
<evidence type="ECO:0000256" key="2">
    <source>
        <dbReference type="ARBA" id="ARBA00005051"/>
    </source>
</evidence>
<dbReference type="PANTHER" id="PTHR43071">
    <property type="entry name" value="2-AMINO-4-HYDROXY-6-HYDROXYMETHYLDIHYDROPTERIDINE PYROPHOSPHOKINASE"/>
    <property type="match status" value="1"/>
</dbReference>
<dbReference type="InterPro" id="IPR035907">
    <property type="entry name" value="Hppk_sf"/>
</dbReference>
<evidence type="ECO:0000256" key="6">
    <source>
        <dbReference type="ARBA" id="ARBA00022777"/>
    </source>
</evidence>
<comment type="pathway">
    <text evidence="2">Cofactor biosynthesis; tetrahydrofolate biosynthesis; 2-amino-4-hydroxy-6-hydroxymethyl-7,8-dihydropteridine diphosphate from 7,8-dihydroneopterin triphosphate: step 4/4.</text>
</comment>
<dbReference type="Gene3D" id="3.30.70.560">
    <property type="entry name" value="7,8-Dihydro-6-hydroxymethylpterin-pyrophosphokinase HPPK"/>
    <property type="match status" value="1"/>
</dbReference>
<dbReference type="InterPro" id="IPR006156">
    <property type="entry name" value="Dihydroneopterin_aldolase"/>
</dbReference>
<dbReference type="InterPro" id="IPR000550">
    <property type="entry name" value="Hppk"/>
</dbReference>
<dbReference type="SUPFAM" id="SSF55620">
    <property type="entry name" value="Tetrahydrobiopterin biosynthesis enzymes-like"/>
    <property type="match status" value="1"/>
</dbReference>
<dbReference type="CDD" id="cd00534">
    <property type="entry name" value="DHNA_DHNTPE"/>
    <property type="match status" value="1"/>
</dbReference>
<feature type="domain" description="7,8-dihydro-6-hydroxymethylpterin-pyrophosphokinase" evidence="11">
    <location>
        <begin position="263"/>
        <end position="274"/>
    </location>
</feature>
<feature type="region of interest" description="Disordered" evidence="10">
    <location>
        <begin position="427"/>
        <end position="505"/>
    </location>
</feature>
<protein>
    <recommendedName>
        <fullName evidence="9">Bifunctional folate synthesis protein</fullName>
    </recommendedName>
    <domain>
        <recommendedName>
            <fullName evidence="9">Dihydroneopterin aldolase</fullName>
            <shortName evidence="9">DHNA</shortName>
            <ecNumber evidence="9">4.1.2.25</ecNumber>
        </recommendedName>
        <alternativeName>
            <fullName evidence="9">7,8-dihydroneopterin aldolase</fullName>
        </alternativeName>
    </domain>
    <domain>
        <recommendedName>
            <fullName evidence="9">2-amino-4-hydroxy-6-hydroxymethyldihydropteridine pyrophosphokinase</fullName>
            <ecNumber evidence="9">2.7.6.3</ecNumber>
        </recommendedName>
        <alternativeName>
            <fullName evidence="9">6-hydroxymethyl-7,8-dihydropterin pyrophosphokinase</fullName>
            <shortName evidence="9">PPPK</shortName>
        </alternativeName>
        <alternativeName>
            <fullName evidence="9">7,8-dihydro-6-hydroxymethylpterin pyrophosphokinase</fullName>
            <shortName evidence="9">HPPK</shortName>
        </alternativeName>
    </domain>
</protein>
<name>A0A923IXD3_9ACTO</name>
<dbReference type="PROSITE" id="PS00794">
    <property type="entry name" value="HPPK"/>
    <property type="match status" value="1"/>
</dbReference>
<keyword evidence="4 12" id="KW-0808">Transferase</keyword>
<evidence type="ECO:0000256" key="9">
    <source>
        <dbReference type="RuleBase" id="RU362079"/>
    </source>
</evidence>
<dbReference type="PANTHER" id="PTHR43071:SF1">
    <property type="entry name" value="2-AMINO-4-HYDROXY-6-HYDROXYMETHYLDIHYDROPTERIDINE PYROPHOSPHOKINASE"/>
    <property type="match status" value="1"/>
</dbReference>
<comment type="pathway">
    <text evidence="9">Cofactor biosynthesis; tetrahydrofolate biosynthesis; 2-amino-4-hydroxy-6-hydroxymethyl-7,8-dihydropteridine diphosphate from 7,8-dihydroneopterin triphosphate: step 3/4.</text>
</comment>